<organism evidence="11 12">
    <name type="scientific">Cotesia typhae</name>
    <dbReference type="NCBI Taxonomy" id="2053667"/>
    <lineage>
        <taxon>Eukaryota</taxon>
        <taxon>Metazoa</taxon>
        <taxon>Ecdysozoa</taxon>
        <taxon>Arthropoda</taxon>
        <taxon>Hexapoda</taxon>
        <taxon>Insecta</taxon>
        <taxon>Pterygota</taxon>
        <taxon>Neoptera</taxon>
        <taxon>Endopterygota</taxon>
        <taxon>Hymenoptera</taxon>
        <taxon>Apocrita</taxon>
        <taxon>Ichneumonoidea</taxon>
        <taxon>Braconidae</taxon>
        <taxon>Microgastrinae</taxon>
        <taxon>Cotesia</taxon>
    </lineage>
</organism>
<feature type="transmembrane region" description="Helical" evidence="10">
    <location>
        <begin position="28"/>
        <end position="52"/>
    </location>
</feature>
<sequence length="279" mass="32470">KMLDDIRIFVKTSNKSTKKLFNKYINRYVIVVILINVFAAPSIFAMVFGPMFLPQLFPLVDVYPFEFQKFTILYYFLFFTQVVSVYQLLVNTMVIFNSVVLFSYIITEFKILFNEIEKVIKKYDDGQLNVFIKKHIQCIEYAENLNYMLRFMILRCFVTVIVTVIFAAIPIFFYTKIFEMIRGIVIVLTALMCVLAFTFPADDLYEMGEEIAHAVYNSNWVGTSLSLQKSVIIIMCRSQKPLVIKVDGILPALTCKFYSSFLSMTMSYFATLRVVIESH</sequence>
<keyword evidence="9" id="KW-0807">Transducer</keyword>
<dbReference type="Proteomes" id="UP000729913">
    <property type="component" value="Unassembled WGS sequence"/>
</dbReference>
<keyword evidence="12" id="KW-1185">Reference proteome</keyword>
<feature type="transmembrane region" description="Helical" evidence="10">
    <location>
        <begin position="152"/>
        <end position="173"/>
    </location>
</feature>
<dbReference type="GO" id="GO:0004984">
    <property type="term" value="F:olfactory receptor activity"/>
    <property type="evidence" value="ECO:0007669"/>
    <property type="project" value="InterPro"/>
</dbReference>
<feature type="non-terminal residue" evidence="11">
    <location>
        <position position="1"/>
    </location>
</feature>
<evidence type="ECO:0000256" key="4">
    <source>
        <dbReference type="ARBA" id="ARBA00022692"/>
    </source>
</evidence>
<comment type="subcellular location">
    <subcellularLocation>
        <location evidence="1">Cell membrane</location>
        <topology evidence="1">Multi-pass membrane protein</topology>
    </subcellularLocation>
</comment>
<keyword evidence="6 10" id="KW-1133">Transmembrane helix</keyword>
<dbReference type="PANTHER" id="PTHR21137">
    <property type="entry name" value="ODORANT RECEPTOR"/>
    <property type="match status" value="1"/>
</dbReference>
<accession>A0A8J5QV20</accession>
<feature type="transmembrane region" description="Helical" evidence="10">
    <location>
        <begin position="257"/>
        <end position="276"/>
    </location>
</feature>
<evidence type="ECO:0000256" key="10">
    <source>
        <dbReference type="SAM" id="Phobius"/>
    </source>
</evidence>
<evidence type="ECO:0000256" key="1">
    <source>
        <dbReference type="ARBA" id="ARBA00004651"/>
    </source>
</evidence>
<dbReference type="GO" id="GO:0007165">
    <property type="term" value="P:signal transduction"/>
    <property type="evidence" value="ECO:0007669"/>
    <property type="project" value="UniProtKB-KW"/>
</dbReference>
<evidence type="ECO:0000256" key="8">
    <source>
        <dbReference type="ARBA" id="ARBA00023170"/>
    </source>
</evidence>
<feature type="transmembrane region" description="Helical" evidence="10">
    <location>
        <begin position="72"/>
        <end position="89"/>
    </location>
</feature>
<gene>
    <name evidence="11" type="ORF">G9C98_008388</name>
</gene>
<comment type="caution">
    <text evidence="11">The sequence shown here is derived from an EMBL/GenBank/DDBJ whole genome shotgun (WGS) entry which is preliminary data.</text>
</comment>
<keyword evidence="8" id="KW-0675">Receptor</keyword>
<feature type="transmembrane region" description="Helical" evidence="10">
    <location>
        <begin position="94"/>
        <end position="113"/>
    </location>
</feature>
<feature type="transmembrane region" description="Helical" evidence="10">
    <location>
        <begin position="180"/>
        <end position="199"/>
    </location>
</feature>
<proteinExistence type="predicted"/>
<evidence type="ECO:0000256" key="3">
    <source>
        <dbReference type="ARBA" id="ARBA00022606"/>
    </source>
</evidence>
<keyword evidence="4 10" id="KW-0812">Transmembrane</keyword>
<reference evidence="11" key="2">
    <citation type="submission" date="2021-04" db="EMBL/GenBank/DDBJ databases">
        <title>Genome-wide patterns of bracovirus chromosomal integration into multiple host tissues during parasitism.</title>
        <authorList>
            <person name="Chebbi M.A.C."/>
        </authorList>
    </citation>
    <scope>NUCLEOTIDE SEQUENCE</scope>
    <source>
        <tissue evidence="11">Whole body</tissue>
    </source>
</reference>
<name>A0A8J5QV20_9HYME</name>
<protein>
    <recommendedName>
        <fullName evidence="13">Odorant receptor</fullName>
    </recommendedName>
</protein>
<evidence type="ECO:0000256" key="9">
    <source>
        <dbReference type="ARBA" id="ARBA00023224"/>
    </source>
</evidence>
<keyword evidence="3" id="KW-0716">Sensory transduction</keyword>
<keyword evidence="7 10" id="KW-0472">Membrane</keyword>
<evidence type="ECO:0000313" key="11">
    <source>
        <dbReference type="EMBL" id="KAG8033907.1"/>
    </source>
</evidence>
<dbReference type="InterPro" id="IPR004117">
    <property type="entry name" value="7tm6_olfct_rcpt"/>
</dbReference>
<feature type="non-terminal residue" evidence="11">
    <location>
        <position position="279"/>
    </location>
</feature>
<keyword evidence="5" id="KW-0552">Olfaction</keyword>
<evidence type="ECO:0000256" key="7">
    <source>
        <dbReference type="ARBA" id="ARBA00023136"/>
    </source>
</evidence>
<dbReference type="Pfam" id="PF02949">
    <property type="entry name" value="7tm_6"/>
    <property type="match status" value="1"/>
</dbReference>
<reference evidence="11" key="1">
    <citation type="submission" date="2020-03" db="EMBL/GenBank/DDBJ databases">
        <authorList>
            <person name="Chebbi M.A."/>
            <person name="Drezen J.M."/>
        </authorList>
    </citation>
    <scope>NUCLEOTIDE SEQUENCE</scope>
    <source>
        <tissue evidence="11">Whole body</tissue>
    </source>
</reference>
<dbReference type="EMBL" id="JAAOIC020000072">
    <property type="protein sequence ID" value="KAG8033907.1"/>
    <property type="molecule type" value="Genomic_DNA"/>
</dbReference>
<evidence type="ECO:0000256" key="2">
    <source>
        <dbReference type="ARBA" id="ARBA00022475"/>
    </source>
</evidence>
<evidence type="ECO:0000256" key="6">
    <source>
        <dbReference type="ARBA" id="ARBA00022989"/>
    </source>
</evidence>
<dbReference type="AlphaFoldDB" id="A0A8J5QV20"/>
<evidence type="ECO:0000256" key="5">
    <source>
        <dbReference type="ARBA" id="ARBA00022725"/>
    </source>
</evidence>
<dbReference type="OrthoDB" id="8185860at2759"/>
<dbReference type="PANTHER" id="PTHR21137:SF35">
    <property type="entry name" value="ODORANT RECEPTOR 19A-RELATED"/>
    <property type="match status" value="1"/>
</dbReference>
<keyword evidence="2" id="KW-1003">Cell membrane</keyword>
<evidence type="ECO:0000313" key="12">
    <source>
        <dbReference type="Proteomes" id="UP000729913"/>
    </source>
</evidence>
<dbReference type="GO" id="GO:0005886">
    <property type="term" value="C:plasma membrane"/>
    <property type="evidence" value="ECO:0007669"/>
    <property type="project" value="UniProtKB-SubCell"/>
</dbReference>
<dbReference type="GO" id="GO:0005549">
    <property type="term" value="F:odorant binding"/>
    <property type="evidence" value="ECO:0007669"/>
    <property type="project" value="InterPro"/>
</dbReference>
<evidence type="ECO:0008006" key="13">
    <source>
        <dbReference type="Google" id="ProtNLM"/>
    </source>
</evidence>